<proteinExistence type="predicted"/>
<dbReference type="Proteomes" id="UP000708148">
    <property type="component" value="Unassembled WGS sequence"/>
</dbReference>
<dbReference type="OrthoDB" id="542225at2759"/>
<protein>
    <submittedName>
        <fullName evidence="2">Uncharacterized protein</fullName>
    </submittedName>
</protein>
<name>A0A8S1J8F9_9CHLO</name>
<gene>
    <name evidence="2" type="ORF">OSTQU699_LOCUS7540</name>
</gene>
<dbReference type="EMBL" id="CAJHUC010001733">
    <property type="protein sequence ID" value="CAD7702183.1"/>
    <property type="molecule type" value="Genomic_DNA"/>
</dbReference>
<dbReference type="PANTHER" id="PTHR40515:SF1">
    <property type="entry name" value="CILIA- AND FLAGELLA-ASSOCIATED PROTEIN 157"/>
    <property type="match status" value="1"/>
</dbReference>
<keyword evidence="1" id="KW-0175">Coiled coil</keyword>
<reference evidence="2" key="1">
    <citation type="submission" date="2020-12" db="EMBL/GenBank/DDBJ databases">
        <authorList>
            <person name="Iha C."/>
        </authorList>
    </citation>
    <scope>NUCLEOTIDE SEQUENCE</scope>
</reference>
<dbReference type="AlphaFoldDB" id="A0A8S1J8F9"/>
<evidence type="ECO:0000313" key="3">
    <source>
        <dbReference type="Proteomes" id="UP000708148"/>
    </source>
</evidence>
<evidence type="ECO:0000313" key="2">
    <source>
        <dbReference type="EMBL" id="CAD7702183.1"/>
    </source>
</evidence>
<accession>A0A8S1J8F9</accession>
<evidence type="ECO:0000256" key="1">
    <source>
        <dbReference type="SAM" id="Coils"/>
    </source>
</evidence>
<dbReference type="PANTHER" id="PTHR40515">
    <property type="entry name" value="CILIA- AND FLAGELLA-ASSOCIATED PROTEIN 157"/>
    <property type="match status" value="1"/>
</dbReference>
<feature type="coiled-coil region" evidence="1">
    <location>
        <begin position="12"/>
        <end position="43"/>
    </location>
</feature>
<feature type="coiled-coil region" evidence="1">
    <location>
        <begin position="144"/>
        <end position="178"/>
    </location>
</feature>
<organism evidence="2 3">
    <name type="scientific">Ostreobium quekettii</name>
    <dbReference type="NCBI Taxonomy" id="121088"/>
    <lineage>
        <taxon>Eukaryota</taxon>
        <taxon>Viridiplantae</taxon>
        <taxon>Chlorophyta</taxon>
        <taxon>core chlorophytes</taxon>
        <taxon>Ulvophyceae</taxon>
        <taxon>TCBD clade</taxon>
        <taxon>Bryopsidales</taxon>
        <taxon>Ostreobineae</taxon>
        <taxon>Ostreobiaceae</taxon>
        <taxon>Ostreobium</taxon>
    </lineage>
</organism>
<keyword evidence="3" id="KW-1185">Reference proteome</keyword>
<sequence length="279" mass="31494">MGESNASLMQQLLECQAEQERFKKRCEDLAAELNRRQESYMRREARQNLKITQLQSLIEKLQGEQKEGAEGMQSAETRQQFILAAQQSITEGVQNLLDKQKSKIQVEESAVLKGFRDRLREVEDRILAERTNRSGEQSGWVEQAMELREELENMKGIAGRLESEYKNSQKECQRLKTERSCHLKNGDLQAKRLVAVKKENNTLKSELKALHGHLQTLLGDCADSGICSEHLRNGEHKNSGAEDGNSVPSGTVPYCGCCTHSALGLDGLPHQRMSQLNLM</sequence>
<comment type="caution">
    <text evidence="2">The sequence shown here is derived from an EMBL/GenBank/DDBJ whole genome shotgun (WGS) entry which is preliminary data.</text>
</comment>